<dbReference type="Pfam" id="PF21939">
    <property type="entry name" value="Gp10_C"/>
    <property type="match status" value="1"/>
</dbReference>
<name>A0A9X3CAF2_9FLAO</name>
<proteinExistence type="predicted"/>
<dbReference type="GO" id="GO:0003723">
    <property type="term" value="F:RNA binding"/>
    <property type="evidence" value="ECO:0007669"/>
    <property type="project" value="UniProtKB-KW"/>
</dbReference>
<accession>A0A9X3CAF2</accession>
<evidence type="ECO:0000256" key="1">
    <source>
        <dbReference type="PROSITE-ProRule" id="PRU00182"/>
    </source>
</evidence>
<organism evidence="3 4">
    <name type="scientific">Flavobacterium frigoritolerans</name>
    <dbReference type="NCBI Taxonomy" id="2987686"/>
    <lineage>
        <taxon>Bacteria</taxon>
        <taxon>Pseudomonadati</taxon>
        <taxon>Bacteroidota</taxon>
        <taxon>Flavobacteriia</taxon>
        <taxon>Flavobacteriales</taxon>
        <taxon>Flavobacteriaceae</taxon>
        <taxon>Flavobacterium</taxon>
    </lineage>
</organism>
<feature type="domain" description="Baseplate structural protein Gp10 C-terminal" evidence="2">
    <location>
        <begin position="167"/>
        <end position="286"/>
    </location>
</feature>
<keyword evidence="4" id="KW-1185">Reference proteome</keyword>
<reference evidence="3" key="1">
    <citation type="submission" date="2022-10" db="EMBL/GenBank/DDBJ databases">
        <title>Two novel species of Flavobacterium.</title>
        <authorList>
            <person name="Liu Q."/>
            <person name="Xin Y.-H."/>
        </authorList>
    </citation>
    <scope>NUCLEOTIDE SEQUENCE</scope>
    <source>
        <strain evidence="3">LS1R47</strain>
    </source>
</reference>
<dbReference type="PROSITE" id="PS50889">
    <property type="entry name" value="S4"/>
    <property type="match status" value="1"/>
</dbReference>
<dbReference type="CDD" id="cd22641">
    <property type="entry name" value="C24-like"/>
    <property type="match status" value="1"/>
</dbReference>
<dbReference type="EMBL" id="JAOZEV010000026">
    <property type="protein sequence ID" value="MCV9934558.1"/>
    <property type="molecule type" value="Genomic_DNA"/>
</dbReference>
<dbReference type="RefSeq" id="WP_264288727.1">
    <property type="nucleotide sequence ID" value="NZ_JAOZEV010000026.1"/>
</dbReference>
<protein>
    <recommendedName>
        <fullName evidence="2">Baseplate structural protein Gp10 C-terminal domain-containing protein</fullName>
    </recommendedName>
</protein>
<evidence type="ECO:0000313" key="4">
    <source>
        <dbReference type="Proteomes" id="UP001151133"/>
    </source>
</evidence>
<comment type="caution">
    <text evidence="3">The sequence shown here is derived from an EMBL/GenBank/DDBJ whole genome shotgun (WGS) entry which is preliminary data.</text>
</comment>
<keyword evidence="1" id="KW-0694">RNA-binding</keyword>
<gene>
    <name evidence="3" type="ORF">OIU80_19935</name>
</gene>
<dbReference type="InterPro" id="IPR053827">
    <property type="entry name" value="Gp10_C"/>
</dbReference>
<dbReference type="AlphaFoldDB" id="A0A9X3CAF2"/>
<evidence type="ECO:0000313" key="3">
    <source>
        <dbReference type="EMBL" id="MCV9934558.1"/>
    </source>
</evidence>
<dbReference type="Proteomes" id="UP001151133">
    <property type="component" value="Unassembled WGS sequence"/>
</dbReference>
<evidence type="ECO:0000259" key="2">
    <source>
        <dbReference type="Pfam" id="PF21939"/>
    </source>
</evidence>
<sequence>MNRSYFNQTNGYPLNTERLQELQTAYEIFNSLGSIAGDFTIISGCVQSGTTIQNGFVFINGELLEFVSAAVTPTSTVIIVETPVTRPFETGPDKVVYIKRHVTFGTADISWPWSLFKRPIQTKDIQDALDKKQDKTSAGGDLLTRIEVLEKKNAVFQAGGGMVLWNKPANQIPTGWAEVVNWRGRIPVGFDASQPEFSNMGKMGGNKNKNLEIAELPEHNFSYKDSYFLSDEISNNYISGREDTGRTYYATASADNNNRYLYYKNRISENVGSNQAFSLLNPYRVVLFIEYIG</sequence>